<gene>
    <name evidence="4" type="ORF">RG47T_0714</name>
</gene>
<sequence length="635" mass="72115">MSDQIKHECGVAFIRLLKPLSYYQKKYGTALFGLNKLYLLMEKQHNRGQDGAGVATIKLDIEPGKRYISRHRSMAQNAVADIFEYIMKKFAEVEKEHPEKMKDAVWLKENMSFTGEVLLGHLRYGTHGKNSIENCHPFLRQNNWMTRNLVIAGNFNMTNVDELLEQLYDLGQHPKEKADTVTVLEKIGHFMDTEVQGLFDQFKREGNDDNIAITKMIADNMDLAKILKKSAKNWDGGYTIAGILGHGDAFVMRDPAGIRPAYYYANDEFVVATSERPAIQTAFNIPFEEVKEIKPGHALIVKKNGHVSEEQFSEPTEKKACSFERIYFSRGSDAAIYRERKQLGRLLCPQILDAVDNDIKNTVFSYIPNTAEIAFYGMVEGVNKYVKNYQRERLLNREDKITDEELSEVLALAPRVEKIAIKDVKLRTFITQDADRSEMVAHVYDTTYGLIKNSTDSLVVLDDSIVRGTTLKQSILKILDRLGPKKIVVVSSAPQIRYPDCYGIDMSRMGEFVAFEAAVSLLKESGHEDIILDVYQKCVAAKGLPAEKEQNFVKAIYESFTDQEISDRIAQIITPKGTKAEIKVIYQTLDNLHTACPDHLGDWYFSGDYPTPGGNKVVNRAFVNWMEGKNQRAYM</sequence>
<proteinExistence type="predicted"/>
<name>A0A1Q5ZU30_9SPHI</name>
<comment type="caution">
    <text evidence="4">The sequence shown here is derived from an EMBL/GenBank/DDBJ whole genome shotgun (WGS) entry which is preliminary data.</text>
</comment>
<feature type="domain" description="Glutamine amidotransferase type-2" evidence="3">
    <location>
        <begin position="9"/>
        <end position="304"/>
    </location>
</feature>
<keyword evidence="1" id="KW-0808">Transferase</keyword>
<evidence type="ECO:0000313" key="4">
    <source>
        <dbReference type="EMBL" id="OKS85270.1"/>
    </source>
</evidence>
<dbReference type="Proteomes" id="UP000186720">
    <property type="component" value="Unassembled WGS sequence"/>
</dbReference>
<dbReference type="Gene3D" id="3.60.20.10">
    <property type="entry name" value="Glutamine Phosphoribosylpyrophosphate, subunit 1, domain 1"/>
    <property type="match status" value="1"/>
</dbReference>
<dbReference type="PANTHER" id="PTHR11907">
    <property type="entry name" value="AMIDOPHOSPHORIBOSYLTRANSFERASE"/>
    <property type="match status" value="1"/>
</dbReference>
<dbReference type="GO" id="GO:0016740">
    <property type="term" value="F:transferase activity"/>
    <property type="evidence" value="ECO:0007669"/>
    <property type="project" value="UniProtKB-KW"/>
</dbReference>
<dbReference type="SUPFAM" id="SSF56235">
    <property type="entry name" value="N-terminal nucleophile aminohydrolases (Ntn hydrolases)"/>
    <property type="match status" value="1"/>
</dbReference>
<organism evidence="4 5">
    <name type="scientific">Mucilaginibacter polytrichastri</name>
    <dbReference type="NCBI Taxonomy" id="1302689"/>
    <lineage>
        <taxon>Bacteria</taxon>
        <taxon>Pseudomonadati</taxon>
        <taxon>Bacteroidota</taxon>
        <taxon>Sphingobacteriia</taxon>
        <taxon>Sphingobacteriales</taxon>
        <taxon>Sphingobacteriaceae</taxon>
        <taxon>Mucilaginibacter</taxon>
    </lineage>
</organism>
<dbReference type="InterPro" id="IPR017932">
    <property type="entry name" value="GATase_2_dom"/>
</dbReference>
<keyword evidence="5" id="KW-1185">Reference proteome</keyword>
<evidence type="ECO:0000256" key="2">
    <source>
        <dbReference type="ARBA" id="ARBA00022962"/>
    </source>
</evidence>
<dbReference type="AlphaFoldDB" id="A0A1Q5ZU30"/>
<evidence type="ECO:0000256" key="1">
    <source>
        <dbReference type="ARBA" id="ARBA00022679"/>
    </source>
</evidence>
<dbReference type="InterPro" id="IPR029057">
    <property type="entry name" value="PRTase-like"/>
</dbReference>
<keyword evidence="2" id="KW-0315">Glutamine amidotransferase</keyword>
<dbReference type="EMBL" id="MPPL01000001">
    <property type="protein sequence ID" value="OKS85270.1"/>
    <property type="molecule type" value="Genomic_DNA"/>
</dbReference>
<evidence type="ECO:0000313" key="5">
    <source>
        <dbReference type="Proteomes" id="UP000186720"/>
    </source>
</evidence>
<dbReference type="RefSeq" id="WP_074488136.1">
    <property type="nucleotide sequence ID" value="NZ_FPAM01000001.1"/>
</dbReference>
<dbReference type="CDD" id="cd06223">
    <property type="entry name" value="PRTases_typeI"/>
    <property type="match status" value="1"/>
</dbReference>
<dbReference type="STRING" id="1302689.RG47T_0714"/>
<dbReference type="InterPro" id="IPR000836">
    <property type="entry name" value="PRTase_dom"/>
</dbReference>
<dbReference type="SUPFAM" id="SSF53271">
    <property type="entry name" value="PRTase-like"/>
    <property type="match status" value="1"/>
</dbReference>
<dbReference type="InterPro" id="IPR029055">
    <property type="entry name" value="Ntn_hydrolases_N"/>
</dbReference>
<accession>A0A1Q5ZU30</accession>
<dbReference type="PROSITE" id="PS51278">
    <property type="entry name" value="GATASE_TYPE_2"/>
    <property type="match status" value="1"/>
</dbReference>
<evidence type="ECO:0000259" key="3">
    <source>
        <dbReference type="PROSITE" id="PS51278"/>
    </source>
</evidence>
<protein>
    <recommendedName>
        <fullName evidence="3">Glutamine amidotransferase type-2 domain-containing protein</fullName>
    </recommendedName>
</protein>
<dbReference type="OrthoDB" id="9801213at2"/>
<reference evidence="4 5" key="1">
    <citation type="submission" date="2016-11" db="EMBL/GenBank/DDBJ databases">
        <title>Whole Genome Sequencing of Mucilaginibacter polytrichastri RG4-7(T) isolated from the moss sample.</title>
        <authorList>
            <person name="Li Y."/>
        </authorList>
    </citation>
    <scope>NUCLEOTIDE SEQUENCE [LARGE SCALE GENOMIC DNA]</scope>
    <source>
        <strain evidence="4 5">RG4-7</strain>
    </source>
</reference>